<dbReference type="GO" id="GO:0005524">
    <property type="term" value="F:ATP binding"/>
    <property type="evidence" value="ECO:0007669"/>
    <property type="project" value="UniProtKB-KW"/>
</dbReference>
<evidence type="ECO:0000256" key="5">
    <source>
        <dbReference type="ARBA" id="ARBA00022741"/>
    </source>
</evidence>
<evidence type="ECO:0000256" key="1">
    <source>
        <dbReference type="ARBA" id="ARBA00004141"/>
    </source>
</evidence>
<feature type="transmembrane region" description="Helical" evidence="10">
    <location>
        <begin position="433"/>
        <end position="455"/>
    </location>
</feature>
<dbReference type="PANTHER" id="PTHR48042:SF11">
    <property type="entry name" value="ABC TRANSPORTER G FAMILY MEMBER 11"/>
    <property type="match status" value="1"/>
</dbReference>
<proteinExistence type="inferred from homology"/>
<feature type="compositionally biased region" description="Low complexity" evidence="9">
    <location>
        <begin position="1"/>
        <end position="16"/>
    </location>
</feature>
<dbReference type="STRING" id="1214573.A0A0G2FW07"/>
<evidence type="ECO:0000256" key="10">
    <source>
        <dbReference type="SAM" id="Phobius"/>
    </source>
</evidence>
<keyword evidence="13" id="KW-1185">Reference proteome</keyword>
<dbReference type="InterPro" id="IPR003593">
    <property type="entry name" value="AAA+_ATPase"/>
</dbReference>
<dbReference type="Pfam" id="PF00005">
    <property type="entry name" value="ABC_tran"/>
    <property type="match status" value="1"/>
</dbReference>
<dbReference type="PANTHER" id="PTHR48042">
    <property type="entry name" value="ABC TRANSPORTER G FAMILY MEMBER 11"/>
    <property type="match status" value="1"/>
</dbReference>
<evidence type="ECO:0000259" key="11">
    <source>
        <dbReference type="PROSITE" id="PS50893"/>
    </source>
</evidence>
<dbReference type="InterPro" id="IPR017871">
    <property type="entry name" value="ABC_transporter-like_CS"/>
</dbReference>
<dbReference type="Gene3D" id="3.40.50.300">
    <property type="entry name" value="P-loop containing nucleotide triphosphate hydrolases"/>
    <property type="match status" value="1"/>
</dbReference>
<evidence type="ECO:0000256" key="8">
    <source>
        <dbReference type="ARBA" id="ARBA00023136"/>
    </source>
</evidence>
<dbReference type="PROSITE" id="PS50893">
    <property type="entry name" value="ABC_TRANSPORTER_2"/>
    <property type="match status" value="1"/>
</dbReference>
<keyword evidence="3" id="KW-0813">Transport</keyword>
<dbReference type="OrthoDB" id="66620at2759"/>
<keyword evidence="8 10" id="KW-0472">Membrane</keyword>
<evidence type="ECO:0000256" key="3">
    <source>
        <dbReference type="ARBA" id="ARBA00022448"/>
    </source>
</evidence>
<feature type="domain" description="ABC transporter" evidence="11">
    <location>
        <begin position="53"/>
        <end position="317"/>
    </location>
</feature>
<dbReference type="InterPro" id="IPR013525">
    <property type="entry name" value="ABC2_TM"/>
</dbReference>
<evidence type="ECO:0000256" key="6">
    <source>
        <dbReference type="ARBA" id="ARBA00022840"/>
    </source>
</evidence>
<keyword evidence="7 10" id="KW-1133">Transmembrane helix</keyword>
<feature type="transmembrane region" description="Helical" evidence="10">
    <location>
        <begin position="574"/>
        <end position="595"/>
    </location>
</feature>
<dbReference type="Pfam" id="PF01061">
    <property type="entry name" value="ABC2_membrane"/>
    <property type="match status" value="1"/>
</dbReference>
<evidence type="ECO:0000256" key="7">
    <source>
        <dbReference type="ARBA" id="ARBA00022989"/>
    </source>
</evidence>
<comment type="subcellular location">
    <subcellularLocation>
        <location evidence="1">Membrane</location>
        <topology evidence="1">Multi-pass membrane protein</topology>
    </subcellularLocation>
</comment>
<evidence type="ECO:0000313" key="12">
    <source>
        <dbReference type="EMBL" id="KKY38206.1"/>
    </source>
</evidence>
<dbReference type="GO" id="GO:0140359">
    <property type="term" value="F:ABC-type transporter activity"/>
    <property type="evidence" value="ECO:0007669"/>
    <property type="project" value="InterPro"/>
</dbReference>
<dbReference type="InterPro" id="IPR027417">
    <property type="entry name" value="P-loop_NTPase"/>
</dbReference>
<accession>A0A0G2FW07</accession>
<dbReference type="EMBL" id="LCUC01000060">
    <property type="protein sequence ID" value="KKY38206.1"/>
    <property type="molecule type" value="Genomic_DNA"/>
</dbReference>
<dbReference type="CDD" id="cd03213">
    <property type="entry name" value="ABCG_EPDR"/>
    <property type="match status" value="1"/>
</dbReference>
<feature type="transmembrane region" description="Helical" evidence="10">
    <location>
        <begin position="467"/>
        <end position="490"/>
    </location>
</feature>
<evidence type="ECO:0000256" key="2">
    <source>
        <dbReference type="ARBA" id="ARBA00005814"/>
    </source>
</evidence>
<dbReference type="AlphaFoldDB" id="A0A0G2FW07"/>
<reference evidence="12 13" key="1">
    <citation type="submission" date="2015-05" db="EMBL/GenBank/DDBJ databases">
        <title>Distinctive expansion of gene families associated with plant cell wall degradation and secondary metabolism in the genomes of grapevine trunk pathogens.</title>
        <authorList>
            <person name="Lawrence D.P."/>
            <person name="Travadon R."/>
            <person name="Rolshausen P.E."/>
            <person name="Baumgartner K."/>
        </authorList>
    </citation>
    <scope>NUCLEOTIDE SEQUENCE [LARGE SCALE GENOMIC DNA]</scope>
    <source>
        <strain evidence="12">DA912</strain>
    </source>
</reference>
<dbReference type="InterPro" id="IPR043926">
    <property type="entry name" value="ABCG_dom"/>
</dbReference>
<sequence length="694" mass="74551">MVNTATTTTNTTTSTTGQEARNSESNSATNMLPYHPDTDIEKQRGGAAGSHLLRNTTVHNISWSGITVTVTDRETKQPKTLLDDVQGYVEAGELLALMGPSGCGKTTLLNVLAGRQPTTTASTTAVTKGAKATGTVRVNGTAPPPTTLRRLSRFVEQEDALIGALTVRETLSFASRLSTAGLSPRERAGRVDDVLAALGLRGQAGTLVGTAVRRGVSGGQRRRAGVGAQLMTRPRVLFLDEPTSGLDSAASLEVVRHLRAVARRDNLVVVASIHQPSTAAFNLFDKLLLLGSGRTHFFGPLGAVGAYYESVGRAVPLHVNPAEFLLDQVSVDFAGGGERGGGGEGAAEAAAAAREQLETMRRAWLASPLAEQLGSIVKYCETQQQQGGGGGGGGVGSNGMDLVDAAEEVNRPGFASLVLTLLHRSLIKSYRDVIAYGVRMAMYFGLAVMMGTVWVRLKTEQEYIQPYINAIFFGSAFMSFMAVAYVPAFLEDRLQYVKESSTGLYSASHLVLSNFLIGAPPLFLIALGFSAISYYLSNFNPAPAAFFTWVMWVFLDLLAAESLVVVVGSLAPNFVVALALVAFANGLWMCVNGFMVQPTILNVFYKYVFSYWDYQKYVFEGMMVNEFSGRSYGCGDGCRCMYETGLAAECRIDGQGVLDQFGYRDGYLGKNVGIMIGIIAGYRLVAWLVLMWRK</sequence>
<dbReference type="InterPro" id="IPR052215">
    <property type="entry name" value="Plant_ABCG"/>
</dbReference>
<dbReference type="Proteomes" id="UP000034680">
    <property type="component" value="Unassembled WGS sequence"/>
</dbReference>
<protein>
    <submittedName>
        <fullName evidence="12">Putative atp-binding cassette sub-family g member 2</fullName>
    </submittedName>
</protein>
<dbReference type="SMART" id="SM00382">
    <property type="entry name" value="AAA"/>
    <property type="match status" value="1"/>
</dbReference>
<name>A0A0G2FW07_9PEZI</name>
<dbReference type="InterPro" id="IPR003439">
    <property type="entry name" value="ABC_transporter-like_ATP-bd"/>
</dbReference>
<keyword evidence="5" id="KW-0547">Nucleotide-binding</keyword>
<feature type="region of interest" description="Disordered" evidence="9">
    <location>
        <begin position="1"/>
        <end position="38"/>
    </location>
</feature>
<reference evidence="12 13" key="2">
    <citation type="submission" date="2015-05" db="EMBL/GenBank/DDBJ databases">
        <authorList>
            <person name="Morales-Cruz A."/>
            <person name="Amrine K.C."/>
            <person name="Cantu D."/>
        </authorList>
    </citation>
    <scope>NUCLEOTIDE SEQUENCE [LARGE SCALE GENOMIC DNA]</scope>
    <source>
        <strain evidence="12">DA912</strain>
    </source>
</reference>
<dbReference type="Pfam" id="PF19055">
    <property type="entry name" value="ABC2_membrane_7"/>
    <property type="match status" value="1"/>
</dbReference>
<dbReference type="GO" id="GO:0016020">
    <property type="term" value="C:membrane"/>
    <property type="evidence" value="ECO:0007669"/>
    <property type="project" value="UniProtKB-SubCell"/>
</dbReference>
<keyword evidence="6 12" id="KW-0067">ATP-binding</keyword>
<feature type="transmembrane region" description="Helical" evidence="10">
    <location>
        <begin position="546"/>
        <end position="567"/>
    </location>
</feature>
<dbReference type="GO" id="GO:0016887">
    <property type="term" value="F:ATP hydrolysis activity"/>
    <property type="evidence" value="ECO:0007669"/>
    <property type="project" value="InterPro"/>
</dbReference>
<feature type="transmembrane region" description="Helical" evidence="10">
    <location>
        <begin position="511"/>
        <end position="534"/>
    </location>
</feature>
<evidence type="ECO:0000256" key="9">
    <source>
        <dbReference type="SAM" id="MobiDB-lite"/>
    </source>
</evidence>
<evidence type="ECO:0000313" key="13">
    <source>
        <dbReference type="Proteomes" id="UP000034680"/>
    </source>
</evidence>
<feature type="transmembrane region" description="Helical" evidence="10">
    <location>
        <begin position="672"/>
        <end position="692"/>
    </location>
</feature>
<comment type="similarity">
    <text evidence="2">Belongs to the ABC transporter superfamily. ABCG family. Eye pigment precursor importer (TC 3.A.1.204) subfamily.</text>
</comment>
<feature type="compositionally biased region" description="Polar residues" evidence="9">
    <location>
        <begin position="17"/>
        <end position="30"/>
    </location>
</feature>
<comment type="caution">
    <text evidence="12">The sequence shown here is derived from an EMBL/GenBank/DDBJ whole genome shotgun (WGS) entry which is preliminary data.</text>
</comment>
<dbReference type="PROSITE" id="PS00211">
    <property type="entry name" value="ABC_TRANSPORTER_1"/>
    <property type="match status" value="1"/>
</dbReference>
<gene>
    <name evidence="12" type="ORF">UCDDA912_g01794</name>
</gene>
<keyword evidence="4 10" id="KW-0812">Transmembrane</keyword>
<organism evidence="12 13">
    <name type="scientific">Diaporthe ampelina</name>
    <dbReference type="NCBI Taxonomy" id="1214573"/>
    <lineage>
        <taxon>Eukaryota</taxon>
        <taxon>Fungi</taxon>
        <taxon>Dikarya</taxon>
        <taxon>Ascomycota</taxon>
        <taxon>Pezizomycotina</taxon>
        <taxon>Sordariomycetes</taxon>
        <taxon>Sordariomycetidae</taxon>
        <taxon>Diaporthales</taxon>
        <taxon>Diaporthaceae</taxon>
        <taxon>Diaporthe</taxon>
    </lineage>
</organism>
<evidence type="ECO:0000256" key="4">
    <source>
        <dbReference type="ARBA" id="ARBA00022692"/>
    </source>
</evidence>
<dbReference type="SUPFAM" id="SSF52540">
    <property type="entry name" value="P-loop containing nucleoside triphosphate hydrolases"/>
    <property type="match status" value="1"/>
</dbReference>